<dbReference type="HOGENOM" id="CLU_136548_0_0_1"/>
<dbReference type="GO" id="GO:0005634">
    <property type="term" value="C:nucleus"/>
    <property type="evidence" value="ECO:0007669"/>
    <property type="project" value="UniProtKB-SubCell"/>
</dbReference>
<dbReference type="PANTHER" id="PTHR10015">
    <property type="entry name" value="HEAT SHOCK TRANSCRIPTION FACTOR"/>
    <property type="match status" value="1"/>
</dbReference>
<reference evidence="8" key="2">
    <citation type="submission" date="2004-02" db="EMBL/GenBank/DDBJ databases">
        <authorList>
            <consortium name="Genoscope"/>
            <consortium name="Whitehead Institute Centre for Genome Research"/>
        </authorList>
    </citation>
    <scope>NUCLEOTIDE SEQUENCE</scope>
</reference>
<proteinExistence type="inferred from homology"/>
<evidence type="ECO:0000256" key="1">
    <source>
        <dbReference type="ARBA" id="ARBA00004123"/>
    </source>
</evidence>
<accession>Q4SLF4</accession>
<evidence type="ECO:0000256" key="4">
    <source>
        <dbReference type="ARBA" id="ARBA00023242"/>
    </source>
</evidence>
<comment type="caution">
    <text evidence="8">The sequence shown here is derived from an EMBL/GenBank/DDBJ whole genome shotgun (WGS) entry which is preliminary data.</text>
</comment>
<name>Q4SLF4_TETNG</name>
<comment type="subcellular location">
    <subcellularLocation>
        <location evidence="1">Nucleus</location>
    </subcellularLocation>
</comment>
<dbReference type="SUPFAM" id="SSF46785">
    <property type="entry name" value="Winged helix' DNA-binding domain"/>
    <property type="match status" value="1"/>
</dbReference>
<protein>
    <submittedName>
        <fullName evidence="8">(spotted green pufferfish) hypothetical protein</fullName>
    </submittedName>
</protein>
<dbReference type="InterPro" id="IPR000232">
    <property type="entry name" value="HSF_DNA-bd"/>
</dbReference>
<feature type="compositionally biased region" description="Polar residues" evidence="6">
    <location>
        <begin position="310"/>
        <end position="320"/>
    </location>
</feature>
<gene>
    <name evidence="8" type="ORF">GSTENG00016266001</name>
</gene>
<evidence type="ECO:0000256" key="2">
    <source>
        <dbReference type="ARBA" id="ARBA00006403"/>
    </source>
</evidence>
<feature type="region of interest" description="Disordered" evidence="6">
    <location>
        <begin position="310"/>
        <end position="340"/>
    </location>
</feature>
<dbReference type="KEGG" id="tng:GSTEN00016266G001"/>
<evidence type="ECO:0000313" key="8">
    <source>
        <dbReference type="EMBL" id="CAF98528.1"/>
    </source>
</evidence>
<reference evidence="8" key="1">
    <citation type="journal article" date="2004" name="Nature">
        <title>Genome duplication in the teleost fish Tetraodon nigroviridis reveals the early vertebrate proto-karyotype.</title>
        <authorList>
            <person name="Jaillon O."/>
            <person name="Aury J.-M."/>
            <person name="Brunet F."/>
            <person name="Petit J.-L."/>
            <person name="Stange-Thomann N."/>
            <person name="Mauceli E."/>
            <person name="Bouneau L."/>
            <person name="Fischer C."/>
            <person name="Ozouf-Costaz C."/>
            <person name="Bernot A."/>
            <person name="Nicaud S."/>
            <person name="Jaffe D."/>
            <person name="Fisher S."/>
            <person name="Lutfalla G."/>
            <person name="Dossat C."/>
            <person name="Segurens B."/>
            <person name="Dasilva C."/>
            <person name="Salanoubat M."/>
            <person name="Levy M."/>
            <person name="Boudet N."/>
            <person name="Castellano S."/>
            <person name="Anthouard V."/>
            <person name="Jubin C."/>
            <person name="Castelli V."/>
            <person name="Katinka M."/>
            <person name="Vacherie B."/>
            <person name="Biemont C."/>
            <person name="Skalli Z."/>
            <person name="Cattolico L."/>
            <person name="Poulain J."/>
            <person name="De Berardinis V."/>
            <person name="Cruaud C."/>
            <person name="Duprat S."/>
            <person name="Brottier P."/>
            <person name="Coutanceau J.-P."/>
            <person name="Gouzy J."/>
            <person name="Parra G."/>
            <person name="Lardier G."/>
            <person name="Chapple C."/>
            <person name="McKernan K.J."/>
            <person name="McEwan P."/>
            <person name="Bosak S."/>
            <person name="Kellis M."/>
            <person name="Volff J.-N."/>
            <person name="Guigo R."/>
            <person name="Zody M.C."/>
            <person name="Mesirov J."/>
            <person name="Lindblad-Toh K."/>
            <person name="Birren B."/>
            <person name="Nusbaum C."/>
            <person name="Kahn D."/>
            <person name="Robinson-Rechavi M."/>
            <person name="Laudet V."/>
            <person name="Schachter V."/>
            <person name="Quetier F."/>
            <person name="Saurin W."/>
            <person name="Scarpelli C."/>
            <person name="Wincker P."/>
            <person name="Lander E.S."/>
            <person name="Weissenbach J."/>
            <person name="Roest Crollius H."/>
        </authorList>
    </citation>
    <scope>NUCLEOTIDE SEQUENCE [LARGE SCALE GENOMIC DNA]</scope>
</reference>
<dbReference type="AlphaFoldDB" id="Q4SLF4"/>
<evidence type="ECO:0000256" key="3">
    <source>
        <dbReference type="ARBA" id="ARBA00023125"/>
    </source>
</evidence>
<dbReference type="Gene3D" id="1.10.10.10">
    <property type="entry name" value="Winged helix-like DNA-binding domain superfamily/Winged helix DNA-binding domain"/>
    <property type="match status" value="1"/>
</dbReference>
<dbReference type="SMART" id="SM00415">
    <property type="entry name" value="HSF"/>
    <property type="match status" value="1"/>
</dbReference>
<feature type="domain" description="HSF-type DNA-binding" evidence="7">
    <location>
        <begin position="11"/>
        <end position="117"/>
    </location>
</feature>
<evidence type="ECO:0000256" key="5">
    <source>
        <dbReference type="RuleBase" id="RU004020"/>
    </source>
</evidence>
<dbReference type="Pfam" id="PF00447">
    <property type="entry name" value="HSF_DNA-bind"/>
    <property type="match status" value="1"/>
</dbReference>
<organism evidence="8">
    <name type="scientific">Tetraodon nigroviridis</name>
    <name type="common">Spotted green pufferfish</name>
    <name type="synonym">Chelonodon nigroviridis</name>
    <dbReference type="NCBI Taxonomy" id="99883"/>
    <lineage>
        <taxon>Eukaryota</taxon>
        <taxon>Metazoa</taxon>
        <taxon>Chordata</taxon>
        <taxon>Craniata</taxon>
        <taxon>Vertebrata</taxon>
        <taxon>Euteleostomi</taxon>
        <taxon>Actinopterygii</taxon>
        <taxon>Neopterygii</taxon>
        <taxon>Teleostei</taxon>
        <taxon>Neoteleostei</taxon>
        <taxon>Acanthomorphata</taxon>
        <taxon>Eupercaria</taxon>
        <taxon>Tetraodontiformes</taxon>
        <taxon>Tetradontoidea</taxon>
        <taxon>Tetraodontidae</taxon>
        <taxon>Tetraodon</taxon>
    </lineage>
</organism>
<dbReference type="EMBL" id="CAAE01014557">
    <property type="protein sequence ID" value="CAF98528.1"/>
    <property type="molecule type" value="Genomic_DNA"/>
</dbReference>
<evidence type="ECO:0000259" key="7">
    <source>
        <dbReference type="SMART" id="SM00415"/>
    </source>
</evidence>
<dbReference type="InterPro" id="IPR036390">
    <property type="entry name" value="WH_DNA-bd_sf"/>
</dbReference>
<dbReference type="PANTHER" id="PTHR10015:SF336">
    <property type="entry name" value="HEAT SHOCK TRANSCRIPTION FACTOR, Y-LINKED"/>
    <property type="match status" value="1"/>
</dbReference>
<keyword evidence="3" id="KW-0238">DNA-binding</keyword>
<evidence type="ECO:0000256" key="6">
    <source>
        <dbReference type="SAM" id="MobiDB-lite"/>
    </source>
</evidence>
<sequence>MQSQENSLLVIPNVFPAKLWHLVNNPEVPAIVWDRQGEIIIIDKDLIEKQVLSPSNVTVSSCHAFKPINFSSFIRQLYAYGFKQTEYSPTVQPNIYQFFHPNFKKSNPELLSLLSRCAPKYRRRRQLNLKTRTLAKEKNEKKDASVQCEEEGENVHQRTLHQPPVEPIPVVTPDLETAVRLPFHKGSTEADHHKVYSRPKMPQENVNKSLVPCPTPRRYPYSGMSHMVSRPSQFVPTFCWYQQHPVAPCFFGFYRMGYAGSSVRVPAMCPIKPVLPFPQRMLCPATNIPKRDVTPRNHPSPASQHLVYISSDSETSTVSAPSIPALEPVADDQDKTKEHL</sequence>
<keyword evidence="4" id="KW-0539">Nucleus</keyword>
<dbReference type="InterPro" id="IPR036388">
    <property type="entry name" value="WH-like_DNA-bd_sf"/>
</dbReference>
<dbReference type="OrthoDB" id="6418155at2759"/>
<comment type="similarity">
    <text evidence="2 5">Belongs to the HSF family.</text>
</comment>
<dbReference type="GO" id="GO:0043565">
    <property type="term" value="F:sequence-specific DNA binding"/>
    <property type="evidence" value="ECO:0007669"/>
    <property type="project" value="InterPro"/>
</dbReference>
<dbReference type="GO" id="GO:0003700">
    <property type="term" value="F:DNA-binding transcription factor activity"/>
    <property type="evidence" value="ECO:0007669"/>
    <property type="project" value="InterPro"/>
</dbReference>